<sequence>MNSKNDNGNVAQNTSPSGRPGGARKRIAIVGVGLIGGSMALQLHEKSFRQN</sequence>
<comment type="caution">
    <text evidence="2">The sequence shown here is derived from an EMBL/GenBank/DDBJ whole genome shotgun (WGS) entry which is preliminary data.</text>
</comment>
<evidence type="ECO:0008006" key="4">
    <source>
        <dbReference type="Google" id="ProtNLM"/>
    </source>
</evidence>
<dbReference type="Proteomes" id="UP001202248">
    <property type="component" value="Unassembled WGS sequence"/>
</dbReference>
<keyword evidence="3" id="KW-1185">Reference proteome</keyword>
<evidence type="ECO:0000313" key="3">
    <source>
        <dbReference type="Proteomes" id="UP001202248"/>
    </source>
</evidence>
<gene>
    <name evidence="2" type="ORF">MKP09_03845</name>
</gene>
<name>A0ABS9SFH2_9BACT</name>
<proteinExistence type="predicted"/>
<feature type="region of interest" description="Disordered" evidence="1">
    <location>
        <begin position="1"/>
        <end position="24"/>
    </location>
</feature>
<reference evidence="2 3" key="1">
    <citation type="submission" date="2022-02" db="EMBL/GenBank/DDBJ databases">
        <authorList>
            <person name="Min J."/>
        </authorList>
    </citation>
    <scope>NUCLEOTIDE SEQUENCE [LARGE SCALE GENOMIC DNA]</scope>
    <source>
        <strain evidence="2 3">GR10-1</strain>
    </source>
</reference>
<feature type="compositionally biased region" description="Polar residues" evidence="1">
    <location>
        <begin position="1"/>
        <end position="17"/>
    </location>
</feature>
<evidence type="ECO:0000313" key="2">
    <source>
        <dbReference type="EMBL" id="MCH5597105.1"/>
    </source>
</evidence>
<protein>
    <recommendedName>
        <fullName evidence="4">Prephenate dehydrogenase/arogenate dehydrogenase family protein</fullName>
    </recommendedName>
</protein>
<dbReference type="Gene3D" id="3.40.50.720">
    <property type="entry name" value="NAD(P)-binding Rossmann-like Domain"/>
    <property type="match status" value="1"/>
</dbReference>
<dbReference type="RefSeq" id="WP_240826514.1">
    <property type="nucleotide sequence ID" value="NZ_JAKWBL010000001.1"/>
</dbReference>
<dbReference type="EMBL" id="JAKWBL010000001">
    <property type="protein sequence ID" value="MCH5597105.1"/>
    <property type="molecule type" value="Genomic_DNA"/>
</dbReference>
<organism evidence="2 3">
    <name type="scientific">Niabella ginsengisoli</name>
    <dbReference type="NCBI Taxonomy" id="522298"/>
    <lineage>
        <taxon>Bacteria</taxon>
        <taxon>Pseudomonadati</taxon>
        <taxon>Bacteroidota</taxon>
        <taxon>Chitinophagia</taxon>
        <taxon>Chitinophagales</taxon>
        <taxon>Chitinophagaceae</taxon>
        <taxon>Niabella</taxon>
    </lineage>
</organism>
<evidence type="ECO:0000256" key="1">
    <source>
        <dbReference type="SAM" id="MobiDB-lite"/>
    </source>
</evidence>
<accession>A0ABS9SFH2</accession>